<reference evidence="8 15" key="7">
    <citation type="submission" date="2019-10" db="EMBL/GenBank/DDBJ databases">
        <title>Genetic environment of the oxa23 gene and comparative analysis of carbapenem resistant Acinetobacter baumannii isolates belonging to global clone 1, lineage 2 recovered in a burns hospital outbreak in 2012-2013.</title>
        <authorList>
            <person name="Douraghi M."/>
            <person name="Aris P."/>
            <person name="Kenyon J."/>
            <person name="Hamidian M."/>
        </authorList>
    </citation>
    <scope>NUCLEOTIDE SEQUENCE [LARGE SCALE GENOMIC DNA]</scope>
    <source>
        <strain evidence="8 15">ABS103</strain>
    </source>
</reference>
<evidence type="ECO:0000313" key="4">
    <source>
        <dbReference type="EMBL" id="APP32151.1"/>
    </source>
</evidence>
<dbReference type="EMBL" id="VHGY01000009">
    <property type="protein sequence ID" value="TPU67444.1"/>
    <property type="molecule type" value="Genomic_DNA"/>
</dbReference>
<reference evidence="9 13" key="5">
    <citation type="submission" date="2017-04" db="EMBL/GenBank/DDBJ databases">
        <title>Comparison of Acinetobacter baumannii whole genome sequences from two major hospitals in Kuwait.</title>
        <authorList>
            <person name="Nasser K."/>
            <person name="Habibi N."/>
            <person name="Khan M.W."/>
            <person name="Purohit P."/>
            <person name="Al-Obaid I."/>
            <person name="Dhar R."/>
            <person name="Al-Fouzan W."/>
            <person name="Mustafa A.S."/>
        </authorList>
    </citation>
    <scope>NUCLEOTIDE SEQUENCE [LARGE SCALE GENOMIC DNA]</scope>
    <source>
        <strain evidence="9 13">KUFAR57</strain>
    </source>
</reference>
<dbReference type="eggNOG" id="COG0582">
    <property type="taxonomic scope" value="Bacteria"/>
</dbReference>
<dbReference type="PROSITE" id="PS51898">
    <property type="entry name" value="TYR_RECOMBINASE"/>
    <property type="match status" value="1"/>
</dbReference>
<feature type="domain" description="Tyr recombinase" evidence="3">
    <location>
        <begin position="156"/>
        <end position="317"/>
    </location>
</feature>
<evidence type="ECO:0000313" key="9">
    <source>
        <dbReference type="EMBL" id="PRN33545.1"/>
    </source>
</evidence>
<evidence type="ECO:0000256" key="1">
    <source>
        <dbReference type="ARBA" id="ARBA00022908"/>
    </source>
</evidence>
<dbReference type="eggNOG" id="COG4974">
    <property type="taxonomic scope" value="Bacteria"/>
</dbReference>
<organism evidence="8 15">
    <name type="scientific">Acinetobacter baumannii</name>
    <dbReference type="NCBI Taxonomy" id="470"/>
    <lineage>
        <taxon>Bacteria</taxon>
        <taxon>Pseudomonadati</taxon>
        <taxon>Pseudomonadota</taxon>
        <taxon>Gammaproteobacteria</taxon>
        <taxon>Moraxellales</taxon>
        <taxon>Moraxellaceae</taxon>
        <taxon>Acinetobacter</taxon>
        <taxon>Acinetobacter calcoaceticus/baumannii complex</taxon>
    </lineage>
</organism>
<dbReference type="InterPro" id="IPR013762">
    <property type="entry name" value="Integrase-like_cat_sf"/>
</dbReference>
<dbReference type="Gene3D" id="1.10.443.10">
    <property type="entry name" value="Intergrase catalytic core"/>
    <property type="match status" value="1"/>
</dbReference>
<dbReference type="CDD" id="cd00796">
    <property type="entry name" value="INT_Rci_Hp1_C"/>
    <property type="match status" value="1"/>
</dbReference>
<evidence type="ECO:0000313" key="6">
    <source>
        <dbReference type="EMBL" id="EMN1072092.1"/>
    </source>
</evidence>
<evidence type="ECO:0000313" key="12">
    <source>
        <dbReference type="Proteomes" id="UP000072389"/>
    </source>
</evidence>
<dbReference type="EMBL" id="ABFEVW030000015">
    <property type="protein sequence ID" value="EMN1072092.1"/>
    <property type="molecule type" value="Genomic_DNA"/>
</dbReference>
<dbReference type="Proteomes" id="UP000051449">
    <property type="component" value="Unassembled WGS sequence"/>
</dbReference>
<dbReference type="EMBL" id="ABFEVW020000015">
    <property type="protein sequence ID" value="EKU3568995.1"/>
    <property type="molecule type" value="Genomic_DNA"/>
</dbReference>
<evidence type="ECO:0000313" key="15">
    <source>
        <dbReference type="Proteomes" id="UP000461234"/>
    </source>
</evidence>
<evidence type="ECO:0000313" key="14">
    <source>
        <dbReference type="Proteomes" id="UP000315888"/>
    </source>
</evidence>
<reference evidence="4 12" key="1">
    <citation type="journal article" date="2014" name="Antimicrob. Agents Chemother.">
        <title>Triclosan can select for an AdeIJK-overexpressing mutant of Acinetobacter baumannii ATCC 17978 that displays reduced susceptibility to multiple antibiotics.</title>
        <authorList>
            <person name="Fernando D.M."/>
            <person name="Xu W."/>
            <person name="Loewen P.C."/>
            <person name="Zhanel G.G."/>
            <person name="Kumar A."/>
        </authorList>
    </citation>
    <scope>NUCLEOTIDE SEQUENCE [LARGE SCALE GENOMIC DNA]</scope>
    <source>
        <strain evidence="4 12">ATCC 17978</strain>
    </source>
</reference>
<evidence type="ECO:0000313" key="7">
    <source>
        <dbReference type="EMBL" id="KQE02485.1"/>
    </source>
</evidence>
<dbReference type="Pfam" id="PF00589">
    <property type="entry name" value="Phage_integrase"/>
    <property type="match status" value="1"/>
</dbReference>
<dbReference type="PANTHER" id="PTHR30349:SF94">
    <property type="entry name" value="INTEGRASE_RECOMBINASE HI_1414-RELATED"/>
    <property type="match status" value="1"/>
</dbReference>
<dbReference type="Proteomes" id="UP000072389">
    <property type="component" value="Chromosome"/>
</dbReference>
<evidence type="ECO:0000313" key="5">
    <source>
        <dbReference type="EMBL" id="EKU3568995.1"/>
    </source>
</evidence>
<dbReference type="EMBL" id="LLGC01000191">
    <property type="protein sequence ID" value="KQE02485.1"/>
    <property type="molecule type" value="Genomic_DNA"/>
</dbReference>
<reference evidence="7 11" key="2">
    <citation type="submission" date="2015-10" db="EMBL/GenBank/DDBJ databases">
        <title>The utility of whole genome sequencing in characterizing Acinetobacter epidemiology and analyzing hospital outbreaks.</title>
        <authorList>
            <person name="Ozer E.A."/>
            <person name="Fitzpatrick M.A."/>
            <person name="Hauser A.R."/>
        </authorList>
    </citation>
    <scope>NUCLEOTIDE SEQUENCE [LARGE SCALE GENOMIC DNA]</scope>
    <source>
        <strain evidence="7 11">ABBL072</strain>
    </source>
</reference>
<reference evidence="4" key="4">
    <citation type="submission" date="2016-12" db="EMBL/GenBank/DDBJ databases">
        <authorList>
            <person name="Singh M."/>
            <person name="Fernando D."/>
            <person name="Kumar A."/>
        </authorList>
    </citation>
    <scope>NUCLEOTIDE SEQUENCE</scope>
    <source>
        <strain evidence="4">ATCC 17978</strain>
    </source>
</reference>
<dbReference type="EMBL" id="WIOC01000009">
    <property type="protein sequence ID" value="MQR49476.1"/>
    <property type="molecule type" value="Genomic_DNA"/>
</dbReference>
<keyword evidence="1" id="KW-0229">DNA integration</keyword>
<dbReference type="InterPro" id="IPR050090">
    <property type="entry name" value="Tyrosine_recombinase_XerCD"/>
</dbReference>
<accession>A0A0D7TIP2</accession>
<dbReference type="STRING" id="400667.A1S_1580"/>
<dbReference type="PANTHER" id="PTHR30349">
    <property type="entry name" value="PHAGE INTEGRASE-RELATED"/>
    <property type="match status" value="1"/>
</dbReference>
<dbReference type="InterPro" id="IPR057084">
    <property type="entry name" value="Int_N"/>
</dbReference>
<dbReference type="GO" id="GO:0003677">
    <property type="term" value="F:DNA binding"/>
    <property type="evidence" value="ECO:0007669"/>
    <property type="project" value="InterPro"/>
</dbReference>
<dbReference type="Proteomes" id="UP000315888">
    <property type="component" value="Unassembled WGS sequence"/>
</dbReference>
<evidence type="ECO:0000313" key="11">
    <source>
        <dbReference type="Proteomes" id="UP000051449"/>
    </source>
</evidence>
<evidence type="ECO:0000256" key="2">
    <source>
        <dbReference type="ARBA" id="ARBA00023172"/>
    </source>
</evidence>
<reference evidence="6" key="8">
    <citation type="submission" date="2024-02" db="EMBL/GenBank/DDBJ databases">
        <authorList>
            <consortium name="Clinical and Environmental Microbiology Branch: Whole genome sequencing antimicrobial resistance pathogens in the healthcare setting"/>
        </authorList>
    </citation>
    <scope>NUCLEOTIDE SEQUENCE</scope>
    <source>
        <strain evidence="5">2021GN-00227</strain>
    </source>
</reference>
<dbReference type="Pfam" id="PF24624">
    <property type="entry name" value="Int_N"/>
    <property type="match status" value="1"/>
</dbReference>
<dbReference type="EMBL" id="CP018664">
    <property type="protein sequence ID" value="APP32151.1"/>
    <property type="molecule type" value="Genomic_DNA"/>
</dbReference>
<proteinExistence type="predicted"/>
<evidence type="ECO:0000313" key="8">
    <source>
        <dbReference type="EMBL" id="MQR49476.1"/>
    </source>
</evidence>
<evidence type="ECO:0000313" key="10">
    <source>
        <dbReference type="EMBL" id="TPU67444.1"/>
    </source>
</evidence>
<dbReference type="RefSeq" id="WP_000190203.1">
    <property type="nucleotide sequence ID" value="NZ_AP031581.1"/>
</dbReference>
<reference evidence="4" key="3">
    <citation type="submission" date="2015-12" db="EMBL/GenBank/DDBJ databases">
        <authorList>
            <person name="Singh M.K."/>
            <person name="Fernando D.M."/>
            <person name="Kumar A."/>
        </authorList>
    </citation>
    <scope>NUCLEOTIDE SEQUENCE</scope>
    <source>
        <strain evidence="4">ATCC 17978</strain>
    </source>
</reference>
<dbReference type="SUPFAM" id="SSF56349">
    <property type="entry name" value="DNA breaking-rejoining enzymes"/>
    <property type="match status" value="1"/>
</dbReference>
<dbReference type="GO" id="GO:0015074">
    <property type="term" value="P:DNA integration"/>
    <property type="evidence" value="ECO:0007669"/>
    <property type="project" value="UniProtKB-KW"/>
</dbReference>
<keyword evidence="2" id="KW-0233">DNA recombination</keyword>
<gene>
    <name evidence="7" type="ORF">APD33_16370</name>
    <name evidence="4" type="ORF">AUO97_15460</name>
    <name evidence="9" type="ORF">B9W25_12795</name>
    <name evidence="8" type="ORF">F2P40_09115</name>
    <name evidence="10" type="ORF">FJU42_04320</name>
    <name evidence="5" type="ORF">MKP18_002406</name>
</gene>
<dbReference type="EMBL" id="NEPB01000030">
    <property type="protein sequence ID" value="PRN33545.1"/>
    <property type="molecule type" value="Genomic_DNA"/>
</dbReference>
<dbReference type="Proteomes" id="UP000237823">
    <property type="component" value="Unassembled WGS sequence"/>
</dbReference>
<evidence type="ECO:0000259" key="3">
    <source>
        <dbReference type="PROSITE" id="PS51898"/>
    </source>
</evidence>
<name>A0A0D7TIP2_ACIBA</name>
<protein>
    <submittedName>
        <fullName evidence="4 10">Integrase</fullName>
    </submittedName>
    <submittedName>
        <fullName evidence="8">Tyrosine-type recombinase/integrase</fullName>
    </submittedName>
</protein>
<dbReference type="InterPro" id="IPR011010">
    <property type="entry name" value="DNA_brk_join_enz"/>
</dbReference>
<dbReference type="AlphaFoldDB" id="A0A0D7TIP2"/>
<reference evidence="10 14" key="6">
    <citation type="submission" date="2019-06" db="EMBL/GenBank/DDBJ databases">
        <title>A Diverse Panel of Clinical Acinetobacter baumannii for Research Use.</title>
        <authorList>
            <person name="Mcgann P."/>
            <person name="Snesrud E."/>
            <person name="Galac M.R."/>
        </authorList>
    </citation>
    <scope>NUCLEOTIDE SEQUENCE [LARGE SCALE GENOMIC DNA]</scope>
    <source>
        <strain evidence="10 14">MRSN14237</strain>
    </source>
</reference>
<dbReference type="KEGG" id="abau:IX87_02210"/>
<evidence type="ECO:0000313" key="13">
    <source>
        <dbReference type="Proteomes" id="UP000237823"/>
    </source>
</evidence>
<sequence length="319" mass="37323">MATFQKRNGRVTATVRIKPHPAKSKTFDTLRDAKKWAQETEVRLKNEKLEIFDHIIFKDALIEYRDTVSINKRGYEKERRKINFLLKAMYVDQPLIQVNKDFLTEWREQRLLNVKGATIRREFILLSAFFTWCIEVKRWLSVNPLREIKFPSESPHRERVISDEEIEILLPFLSTEMRYIFLIALQTGMRLSEICNLKWEKIRLSKSYLILDLTKNGRAREVPLSSQAVEIFKSIGPKKQGYVFSITSDDATDEFRDAKLEAGLEGFTFHDSRHTAATKIALKIPLLDLCKMFGWSNPRRAMIYYNPTSSEIAARLSQP</sequence>
<dbReference type="InterPro" id="IPR002104">
    <property type="entry name" value="Integrase_catalytic"/>
</dbReference>
<dbReference type="GO" id="GO:0006310">
    <property type="term" value="P:DNA recombination"/>
    <property type="evidence" value="ECO:0007669"/>
    <property type="project" value="UniProtKB-KW"/>
</dbReference>
<dbReference type="Proteomes" id="UP000461234">
    <property type="component" value="Unassembled WGS sequence"/>
</dbReference>